<dbReference type="EMBL" id="DUZY01000003">
    <property type="protein sequence ID" value="DAD33138.1"/>
    <property type="molecule type" value="Genomic_DNA"/>
</dbReference>
<accession>A0A822YV53</accession>
<gene>
    <name evidence="1" type="ORF">HUJ06_011989</name>
</gene>
<evidence type="ECO:0000313" key="1">
    <source>
        <dbReference type="EMBL" id="DAD33138.1"/>
    </source>
</evidence>
<proteinExistence type="predicted"/>
<name>A0A822YV53_NELNU</name>
<evidence type="ECO:0000313" key="2">
    <source>
        <dbReference type="Proteomes" id="UP000607653"/>
    </source>
</evidence>
<dbReference type="Proteomes" id="UP000607653">
    <property type="component" value="Unassembled WGS sequence"/>
</dbReference>
<keyword evidence="2" id="KW-1185">Reference proteome</keyword>
<reference evidence="1 2" key="1">
    <citation type="journal article" date="2020" name="Mol. Biol. Evol.">
        <title>Distinct Expression and Methylation Patterns for Genes with Different Fates following a Single Whole-Genome Duplication in Flowering Plants.</title>
        <authorList>
            <person name="Shi T."/>
            <person name="Rahmani R.S."/>
            <person name="Gugger P.F."/>
            <person name="Wang M."/>
            <person name="Li H."/>
            <person name="Zhang Y."/>
            <person name="Li Z."/>
            <person name="Wang Q."/>
            <person name="Van de Peer Y."/>
            <person name="Marchal K."/>
            <person name="Chen J."/>
        </authorList>
    </citation>
    <scope>NUCLEOTIDE SEQUENCE [LARGE SCALE GENOMIC DNA]</scope>
    <source>
        <tissue evidence="1">Leaf</tissue>
    </source>
</reference>
<sequence length="61" mass="6964">MNFFPVQYGEPLITPDLQVTQILCPSPTNKKGERAEIKLAILIFRSNYFTNPNRMAEPVPN</sequence>
<comment type="caution">
    <text evidence="1">The sequence shown here is derived from an EMBL/GenBank/DDBJ whole genome shotgun (WGS) entry which is preliminary data.</text>
</comment>
<dbReference type="AlphaFoldDB" id="A0A822YV53"/>
<protein>
    <submittedName>
        <fullName evidence="1">Uncharacterized protein</fullName>
    </submittedName>
</protein>
<organism evidence="1 2">
    <name type="scientific">Nelumbo nucifera</name>
    <name type="common">Sacred lotus</name>
    <dbReference type="NCBI Taxonomy" id="4432"/>
    <lineage>
        <taxon>Eukaryota</taxon>
        <taxon>Viridiplantae</taxon>
        <taxon>Streptophyta</taxon>
        <taxon>Embryophyta</taxon>
        <taxon>Tracheophyta</taxon>
        <taxon>Spermatophyta</taxon>
        <taxon>Magnoliopsida</taxon>
        <taxon>Proteales</taxon>
        <taxon>Nelumbonaceae</taxon>
        <taxon>Nelumbo</taxon>
    </lineage>
</organism>